<protein>
    <submittedName>
        <fullName evidence="3">Dienelactone hydrolase</fullName>
    </submittedName>
</protein>
<evidence type="ECO:0000313" key="3">
    <source>
        <dbReference type="EMBL" id="SFF83062.1"/>
    </source>
</evidence>
<dbReference type="Pfam" id="PF01738">
    <property type="entry name" value="DLH"/>
    <property type="match status" value="1"/>
</dbReference>
<dbReference type="Proteomes" id="UP000198623">
    <property type="component" value="Unassembled WGS sequence"/>
</dbReference>
<accession>A0A1I2LUK8</accession>
<keyword evidence="1 3" id="KW-0378">Hydrolase</keyword>
<dbReference type="STRING" id="1045558.SAMN05216175_101266"/>
<dbReference type="PANTHER" id="PTHR22946">
    <property type="entry name" value="DIENELACTONE HYDROLASE DOMAIN-CONTAINING PROTEIN-RELATED"/>
    <property type="match status" value="1"/>
</dbReference>
<dbReference type="PANTHER" id="PTHR22946:SF9">
    <property type="entry name" value="POLYKETIDE TRANSFERASE AF380"/>
    <property type="match status" value="1"/>
</dbReference>
<dbReference type="AlphaFoldDB" id="A0A1I2LUK8"/>
<evidence type="ECO:0000256" key="1">
    <source>
        <dbReference type="ARBA" id="ARBA00022801"/>
    </source>
</evidence>
<dbReference type="InterPro" id="IPR050261">
    <property type="entry name" value="FrsA_esterase"/>
</dbReference>
<keyword evidence="4" id="KW-1185">Reference proteome</keyword>
<sequence>MMSYTNLHERPFKYRVIILICFLFFVVTTSRQVSAEWITFNTAPVNDEDSTIIRGLISKPVGDGPFAAVIIAHGCFGVEANQHSWAQRLNDWGYVTIIVDSFTPRDVNTVCESPQQVSPQTRACDVYGAAAYLRKQPFVNPNKIAMIGFSHGGWAALYVTQDYLPEQAKEEPIQAVVSYYPWCENKNLKTTTTPLLILAGAADDWTPVERCYNYINAQDSGYQQNITLKVYDQAYHGFDDLSMDPAVIYDGYTIAYDLNAATNSIKEIKEFLTRYLE</sequence>
<gene>
    <name evidence="3" type="ORF">SAMN05216175_101266</name>
</gene>
<dbReference type="InterPro" id="IPR002925">
    <property type="entry name" value="Dienelactn_hydro"/>
</dbReference>
<feature type="domain" description="Dienelactone hydrolase" evidence="2">
    <location>
        <begin position="53"/>
        <end position="275"/>
    </location>
</feature>
<dbReference type="EMBL" id="FOOU01000001">
    <property type="protein sequence ID" value="SFF83062.1"/>
    <property type="molecule type" value="Genomic_DNA"/>
</dbReference>
<reference evidence="4" key="1">
    <citation type="submission" date="2016-10" db="EMBL/GenBank/DDBJ databases">
        <authorList>
            <person name="Varghese N."/>
            <person name="Submissions S."/>
        </authorList>
    </citation>
    <scope>NUCLEOTIDE SEQUENCE [LARGE SCALE GENOMIC DNA]</scope>
    <source>
        <strain evidence="4">CGMCC 1.10971</strain>
    </source>
</reference>
<proteinExistence type="predicted"/>
<dbReference type="GO" id="GO:0052689">
    <property type="term" value="F:carboxylic ester hydrolase activity"/>
    <property type="evidence" value="ECO:0007669"/>
    <property type="project" value="UniProtKB-ARBA"/>
</dbReference>
<dbReference type="Gene3D" id="3.40.50.1820">
    <property type="entry name" value="alpha/beta hydrolase"/>
    <property type="match status" value="1"/>
</dbReference>
<evidence type="ECO:0000259" key="2">
    <source>
        <dbReference type="Pfam" id="PF01738"/>
    </source>
</evidence>
<dbReference type="InterPro" id="IPR029058">
    <property type="entry name" value="AB_hydrolase_fold"/>
</dbReference>
<dbReference type="OrthoDB" id="9805123at2"/>
<name>A0A1I2LUK8_9GAMM</name>
<evidence type="ECO:0000313" key="4">
    <source>
        <dbReference type="Proteomes" id="UP000198623"/>
    </source>
</evidence>
<dbReference type="SUPFAM" id="SSF53474">
    <property type="entry name" value="alpha/beta-Hydrolases"/>
    <property type="match status" value="1"/>
</dbReference>
<organism evidence="3 4">
    <name type="scientific">Neptunomonas qingdaonensis</name>
    <dbReference type="NCBI Taxonomy" id="1045558"/>
    <lineage>
        <taxon>Bacteria</taxon>
        <taxon>Pseudomonadati</taxon>
        <taxon>Pseudomonadota</taxon>
        <taxon>Gammaproteobacteria</taxon>
        <taxon>Oceanospirillales</taxon>
        <taxon>Oceanospirillaceae</taxon>
        <taxon>Neptunomonas</taxon>
    </lineage>
</organism>
<dbReference type="RefSeq" id="WP_090723377.1">
    <property type="nucleotide sequence ID" value="NZ_LJYU01000028.1"/>
</dbReference>